<sequence>MNKHWLLCLSALLLSACTSPVWKTTPVASEPAAIGISAMAHDELLSWLSYADKVLQSNDAERKSSIQSLRQQANNNELQLALWLSHPKAEPGQRQQAQQLLSRNMSSISPRLKQFFAVYQGYNQELLTLNELVEQRQAQVESLSSKLKELATIDEQINERKYQEPGQP</sequence>
<gene>
    <name evidence="2" type="ORF">GCM10022394_33690</name>
</gene>
<name>A0ABP6WGV0_9GAMM</name>
<feature type="signal peptide" evidence="1">
    <location>
        <begin position="1"/>
        <end position="23"/>
    </location>
</feature>
<organism evidence="2 3">
    <name type="scientific">Zobellella aerophila</name>
    <dbReference type="NCBI Taxonomy" id="870480"/>
    <lineage>
        <taxon>Bacteria</taxon>
        <taxon>Pseudomonadati</taxon>
        <taxon>Pseudomonadota</taxon>
        <taxon>Gammaproteobacteria</taxon>
        <taxon>Aeromonadales</taxon>
        <taxon>Aeromonadaceae</taxon>
        <taxon>Zobellella</taxon>
    </lineage>
</organism>
<proteinExistence type="predicted"/>
<dbReference type="EMBL" id="BAABCX010000008">
    <property type="protein sequence ID" value="GAA3550780.1"/>
    <property type="molecule type" value="Genomic_DNA"/>
</dbReference>
<evidence type="ECO:0000313" key="3">
    <source>
        <dbReference type="Proteomes" id="UP001500795"/>
    </source>
</evidence>
<keyword evidence="3" id="KW-1185">Reference proteome</keyword>
<accession>A0ABP6WGV0</accession>
<reference evidence="3" key="1">
    <citation type="journal article" date="2019" name="Int. J. Syst. Evol. Microbiol.">
        <title>The Global Catalogue of Microorganisms (GCM) 10K type strain sequencing project: providing services to taxonomists for standard genome sequencing and annotation.</title>
        <authorList>
            <consortium name="The Broad Institute Genomics Platform"/>
            <consortium name="The Broad Institute Genome Sequencing Center for Infectious Disease"/>
            <person name="Wu L."/>
            <person name="Ma J."/>
        </authorList>
    </citation>
    <scope>NUCLEOTIDE SEQUENCE [LARGE SCALE GENOMIC DNA]</scope>
    <source>
        <strain evidence="3">JCM 17110</strain>
    </source>
</reference>
<protein>
    <submittedName>
        <fullName evidence="2">Uncharacterized protein</fullName>
    </submittedName>
</protein>
<comment type="caution">
    <text evidence="2">The sequence shown here is derived from an EMBL/GenBank/DDBJ whole genome shotgun (WGS) entry which is preliminary data.</text>
</comment>
<evidence type="ECO:0000256" key="1">
    <source>
        <dbReference type="SAM" id="SignalP"/>
    </source>
</evidence>
<keyword evidence="1" id="KW-0732">Signal</keyword>
<dbReference type="PROSITE" id="PS51257">
    <property type="entry name" value="PROKAR_LIPOPROTEIN"/>
    <property type="match status" value="1"/>
</dbReference>
<feature type="chain" id="PRO_5045831398" evidence="1">
    <location>
        <begin position="24"/>
        <end position="168"/>
    </location>
</feature>
<evidence type="ECO:0000313" key="2">
    <source>
        <dbReference type="EMBL" id="GAA3550780.1"/>
    </source>
</evidence>
<dbReference type="Proteomes" id="UP001500795">
    <property type="component" value="Unassembled WGS sequence"/>
</dbReference>